<feature type="active site" description="Proton acceptor" evidence="4">
    <location>
        <position position="359"/>
    </location>
</feature>
<dbReference type="PRINTS" id="PR00412">
    <property type="entry name" value="EPOXHYDRLASE"/>
</dbReference>
<dbReference type="SUPFAM" id="SSF53474">
    <property type="entry name" value="alpha/beta-Hydrolases"/>
    <property type="match status" value="1"/>
</dbReference>
<accession>A0A3B7MY79</accession>
<dbReference type="InterPro" id="IPR016292">
    <property type="entry name" value="Epoxide_hydrolase"/>
</dbReference>
<dbReference type="RefSeq" id="WP_119054385.1">
    <property type="nucleotide sequence ID" value="NZ_CP032157.1"/>
</dbReference>
<dbReference type="KEGG" id="pseg:D3H65_04600"/>
<protein>
    <submittedName>
        <fullName evidence="6">Epoxide hydrolase</fullName>
    </submittedName>
</protein>
<dbReference type="AlphaFoldDB" id="A0A3B7MY79"/>
<dbReference type="PANTHER" id="PTHR21661">
    <property type="entry name" value="EPOXIDE HYDROLASE 1-RELATED"/>
    <property type="match status" value="1"/>
</dbReference>
<proteinExistence type="inferred from homology"/>
<evidence type="ECO:0000256" key="3">
    <source>
        <dbReference type="ARBA" id="ARBA00022801"/>
    </source>
</evidence>
<organism evidence="6 7">
    <name type="scientific">Paraflavitalea soli</name>
    <dbReference type="NCBI Taxonomy" id="2315862"/>
    <lineage>
        <taxon>Bacteria</taxon>
        <taxon>Pseudomonadati</taxon>
        <taxon>Bacteroidota</taxon>
        <taxon>Chitinophagia</taxon>
        <taxon>Chitinophagales</taxon>
        <taxon>Chitinophagaceae</taxon>
        <taxon>Paraflavitalea</taxon>
    </lineage>
</organism>
<dbReference type="Gene3D" id="3.40.50.1820">
    <property type="entry name" value="alpha/beta hydrolase"/>
    <property type="match status" value="1"/>
</dbReference>
<dbReference type="InterPro" id="IPR000639">
    <property type="entry name" value="Epox_hydrolase-like"/>
</dbReference>
<feature type="active site" description="Proton donor" evidence="4">
    <location>
        <position position="303"/>
    </location>
</feature>
<dbReference type="PIRSF" id="PIRSF001112">
    <property type="entry name" value="Epoxide_hydrolase"/>
    <property type="match status" value="1"/>
</dbReference>
<feature type="domain" description="Epoxide hydrolase N-terminal" evidence="5">
    <location>
        <begin position="4"/>
        <end position="109"/>
    </location>
</feature>
<evidence type="ECO:0000256" key="4">
    <source>
        <dbReference type="PIRSR" id="PIRSR001112-1"/>
    </source>
</evidence>
<dbReference type="PANTHER" id="PTHR21661:SF35">
    <property type="entry name" value="EPOXIDE HYDROLASE"/>
    <property type="match status" value="1"/>
</dbReference>
<dbReference type="InterPro" id="IPR010497">
    <property type="entry name" value="Epoxide_hydro_N"/>
</dbReference>
<gene>
    <name evidence="6" type="ORF">D3H65_04600</name>
</gene>
<keyword evidence="3 6" id="KW-0378">Hydrolase</keyword>
<name>A0A3B7MY79_9BACT</name>
<dbReference type="EMBL" id="CP032157">
    <property type="protein sequence ID" value="AXY78513.1"/>
    <property type="molecule type" value="Genomic_DNA"/>
</dbReference>
<keyword evidence="2" id="KW-0058">Aromatic hydrocarbons catabolism</keyword>
<evidence type="ECO:0000313" key="6">
    <source>
        <dbReference type="EMBL" id="AXY78513.1"/>
    </source>
</evidence>
<keyword evidence="7" id="KW-1185">Reference proteome</keyword>
<dbReference type="Pfam" id="PF06441">
    <property type="entry name" value="EHN"/>
    <property type="match status" value="1"/>
</dbReference>
<dbReference type="InterPro" id="IPR029058">
    <property type="entry name" value="AB_hydrolase_fold"/>
</dbReference>
<evidence type="ECO:0000313" key="7">
    <source>
        <dbReference type="Proteomes" id="UP000263900"/>
    </source>
</evidence>
<evidence type="ECO:0000259" key="5">
    <source>
        <dbReference type="Pfam" id="PF06441"/>
    </source>
</evidence>
<sequence length="383" mass="43189">MSAVQPFRIEIRQQVLDDLTTRLKQTRWADAPDNAGWNYGTNPDYLRELVNYWITQYDWRKQEAALNKFPQFKTTIDGVGIHFLHIKGKGRNAKPLLLVHGWPDSFFRFYKVIPMLTDPASYGGNPDESYDVIVPSLPGFGFSGHVALADDSTAKIMDKLMTEVLGYQTFVAAGGDMGTGIIKSMAVQFPQAVKAIHLTDVGYPNGTEDWSKMSPAEQEFGQVIQRWWYAEGAYNMMHSTKPQTLAFGLNDSPVGLASWILEKFNTWSDNKGNIENSFTKDELITNIMIYWVTQTINSSMRTYLENARASYGPQGPKAPVRVEVPTGVASFPGEAPLPKEWAERMVNVKRFTKMEKGGHFAALEEPRLWVGELNAFFYGNESK</sequence>
<comment type="similarity">
    <text evidence="1">Belongs to the peptidase S33 family.</text>
</comment>
<dbReference type="OrthoDB" id="9780765at2"/>
<evidence type="ECO:0000256" key="1">
    <source>
        <dbReference type="ARBA" id="ARBA00010088"/>
    </source>
</evidence>
<dbReference type="GO" id="GO:0097176">
    <property type="term" value="P:epoxide metabolic process"/>
    <property type="evidence" value="ECO:0007669"/>
    <property type="project" value="TreeGrafter"/>
</dbReference>
<evidence type="ECO:0000256" key="2">
    <source>
        <dbReference type="ARBA" id="ARBA00022797"/>
    </source>
</evidence>
<feature type="active site" description="Nucleophile" evidence="4">
    <location>
        <position position="176"/>
    </location>
</feature>
<dbReference type="Proteomes" id="UP000263900">
    <property type="component" value="Chromosome"/>
</dbReference>
<dbReference type="GO" id="GO:0004301">
    <property type="term" value="F:epoxide hydrolase activity"/>
    <property type="evidence" value="ECO:0007669"/>
    <property type="project" value="TreeGrafter"/>
</dbReference>
<reference evidence="6 7" key="1">
    <citation type="submission" date="2018-09" db="EMBL/GenBank/DDBJ databases">
        <title>Genome sequencing of strain 6GH32-13.</title>
        <authorList>
            <person name="Weon H.-Y."/>
            <person name="Heo J."/>
            <person name="Kwon S.-W."/>
        </authorList>
    </citation>
    <scope>NUCLEOTIDE SEQUENCE [LARGE SCALE GENOMIC DNA]</scope>
    <source>
        <strain evidence="6 7">5GH32-13</strain>
    </source>
</reference>